<evidence type="ECO:0000256" key="10">
    <source>
        <dbReference type="RuleBase" id="RU003835"/>
    </source>
</evidence>
<organism evidence="11 12">
    <name type="scientific">Entomobacter blattae</name>
    <dbReference type="NCBI Taxonomy" id="2762277"/>
    <lineage>
        <taxon>Bacteria</taxon>
        <taxon>Pseudomonadati</taxon>
        <taxon>Pseudomonadota</taxon>
        <taxon>Alphaproteobacteria</taxon>
        <taxon>Acetobacterales</taxon>
        <taxon>Acetobacteraceae</taxon>
        <taxon>Entomobacter</taxon>
    </lineage>
</organism>
<dbReference type="PRINTS" id="PR00471">
    <property type="entry name" value="ACETATEKNASE"/>
</dbReference>
<dbReference type="InterPro" id="IPR000890">
    <property type="entry name" value="Aliphatic_acid_kin_short-chain"/>
</dbReference>
<evidence type="ECO:0000256" key="8">
    <source>
        <dbReference type="ARBA" id="ARBA00022842"/>
    </source>
</evidence>
<proteinExistence type="inferred from homology"/>
<dbReference type="UniPathway" id="UPA00340">
    <property type="reaction ID" value="UER00458"/>
</dbReference>
<dbReference type="EMBL" id="CP060244">
    <property type="protein sequence ID" value="QNT78753.1"/>
    <property type="molecule type" value="Genomic_DNA"/>
</dbReference>
<dbReference type="GO" id="GO:0006085">
    <property type="term" value="P:acetyl-CoA biosynthetic process"/>
    <property type="evidence" value="ECO:0007669"/>
    <property type="project" value="UniProtKB-UniRule"/>
</dbReference>
<feature type="binding site" evidence="9">
    <location>
        <position position="388"/>
    </location>
    <ligand>
        <name>Mg(2+)</name>
        <dbReference type="ChEBI" id="CHEBI:18420"/>
    </ligand>
</feature>
<keyword evidence="7 9" id="KW-0067">ATP-binding</keyword>
<dbReference type="EC" id="2.7.2.1" evidence="9"/>
<protein>
    <recommendedName>
        <fullName evidence="9">Acetate kinase</fullName>
        <ecNumber evidence="9">2.7.2.1</ecNumber>
    </recommendedName>
    <alternativeName>
        <fullName evidence="9">Acetokinase</fullName>
    </alternativeName>
</protein>
<evidence type="ECO:0000256" key="3">
    <source>
        <dbReference type="ARBA" id="ARBA00022679"/>
    </source>
</evidence>
<dbReference type="Pfam" id="PF00871">
    <property type="entry name" value="Acetate_kinase"/>
    <property type="match status" value="1"/>
</dbReference>
<evidence type="ECO:0000313" key="11">
    <source>
        <dbReference type="EMBL" id="QNT78753.1"/>
    </source>
</evidence>
<feature type="binding site" evidence="9">
    <location>
        <position position="8"/>
    </location>
    <ligand>
        <name>Mg(2+)</name>
        <dbReference type="ChEBI" id="CHEBI:18420"/>
    </ligand>
</feature>
<dbReference type="GO" id="GO:0005524">
    <property type="term" value="F:ATP binding"/>
    <property type="evidence" value="ECO:0007669"/>
    <property type="project" value="UniProtKB-KW"/>
</dbReference>
<dbReference type="PROSITE" id="PS01076">
    <property type="entry name" value="ACETATE_KINASE_2"/>
    <property type="match status" value="1"/>
</dbReference>
<dbReference type="InterPro" id="IPR004372">
    <property type="entry name" value="Ac/propionate_kinase"/>
</dbReference>
<feature type="binding site" evidence="9">
    <location>
        <begin position="286"/>
        <end position="288"/>
    </location>
    <ligand>
        <name>ATP</name>
        <dbReference type="ChEBI" id="CHEBI:30616"/>
    </ligand>
</feature>
<keyword evidence="8 9" id="KW-0460">Magnesium</keyword>
<dbReference type="InterPro" id="IPR023865">
    <property type="entry name" value="Aliphatic_acid_kinase_CS"/>
</dbReference>
<comment type="subunit">
    <text evidence="9">Homodimer.</text>
</comment>
<feature type="binding site" evidence="9">
    <location>
        <begin position="211"/>
        <end position="215"/>
    </location>
    <ligand>
        <name>ATP</name>
        <dbReference type="ChEBI" id="CHEBI:30616"/>
    </ligand>
</feature>
<dbReference type="Proteomes" id="UP000516349">
    <property type="component" value="Chromosome"/>
</dbReference>
<dbReference type="Gene3D" id="3.30.420.40">
    <property type="match status" value="2"/>
</dbReference>
<dbReference type="PROSITE" id="PS01075">
    <property type="entry name" value="ACETATE_KINASE_1"/>
    <property type="match status" value="1"/>
</dbReference>
<evidence type="ECO:0000256" key="7">
    <source>
        <dbReference type="ARBA" id="ARBA00022840"/>
    </source>
</evidence>
<evidence type="ECO:0000256" key="5">
    <source>
        <dbReference type="ARBA" id="ARBA00022741"/>
    </source>
</evidence>
<keyword evidence="12" id="KW-1185">Reference proteome</keyword>
<feature type="binding site" evidence="9">
    <location>
        <position position="96"/>
    </location>
    <ligand>
        <name>substrate</name>
    </ligand>
</feature>
<comment type="similarity">
    <text evidence="1 9 10">Belongs to the acetokinase family.</text>
</comment>
<dbReference type="GO" id="GO:0008776">
    <property type="term" value="F:acetate kinase activity"/>
    <property type="evidence" value="ECO:0007669"/>
    <property type="project" value="UniProtKB-UniRule"/>
</dbReference>
<evidence type="ECO:0000256" key="2">
    <source>
        <dbReference type="ARBA" id="ARBA00022490"/>
    </source>
</evidence>
<accession>A0A7H1NSJ3</accession>
<dbReference type="GO" id="GO:0005829">
    <property type="term" value="C:cytosol"/>
    <property type="evidence" value="ECO:0007669"/>
    <property type="project" value="TreeGrafter"/>
</dbReference>
<comment type="catalytic activity">
    <reaction evidence="9">
        <text>acetate + ATP = acetyl phosphate + ADP</text>
        <dbReference type="Rhea" id="RHEA:11352"/>
        <dbReference type="ChEBI" id="CHEBI:22191"/>
        <dbReference type="ChEBI" id="CHEBI:30089"/>
        <dbReference type="ChEBI" id="CHEBI:30616"/>
        <dbReference type="ChEBI" id="CHEBI:456216"/>
        <dbReference type="EC" id="2.7.2.1"/>
    </reaction>
</comment>
<dbReference type="PIRSF" id="PIRSF000722">
    <property type="entry name" value="Acetate_prop_kin"/>
    <property type="match status" value="1"/>
</dbReference>
<dbReference type="GO" id="GO:0000287">
    <property type="term" value="F:magnesium ion binding"/>
    <property type="evidence" value="ECO:0007669"/>
    <property type="project" value="UniProtKB-UniRule"/>
</dbReference>
<evidence type="ECO:0000256" key="1">
    <source>
        <dbReference type="ARBA" id="ARBA00008748"/>
    </source>
</evidence>
<feature type="active site" description="Proton donor/acceptor" evidence="9">
    <location>
        <position position="153"/>
    </location>
</feature>
<dbReference type="SUPFAM" id="SSF53067">
    <property type="entry name" value="Actin-like ATPase domain"/>
    <property type="match status" value="2"/>
</dbReference>
<keyword evidence="2 9" id="KW-0963">Cytoplasm</keyword>
<evidence type="ECO:0000256" key="4">
    <source>
        <dbReference type="ARBA" id="ARBA00022723"/>
    </source>
</evidence>
<gene>
    <name evidence="9 11" type="primary">ackA</name>
    <name evidence="11" type="ORF">JGUZn3_15300</name>
</gene>
<comment type="function">
    <text evidence="9">Catalyzes the formation of acetyl phosphate from acetate and ATP. Can also catalyze the reverse reaction.</text>
</comment>
<dbReference type="HAMAP" id="MF_00020">
    <property type="entry name" value="Acetate_kinase"/>
    <property type="match status" value="1"/>
</dbReference>
<keyword evidence="5 9" id="KW-0547">Nucleotide-binding</keyword>
<dbReference type="PANTHER" id="PTHR21060:SF21">
    <property type="entry name" value="ACETATE KINASE"/>
    <property type="match status" value="1"/>
</dbReference>
<dbReference type="GO" id="GO:0006083">
    <property type="term" value="P:acetate metabolic process"/>
    <property type="evidence" value="ECO:0007669"/>
    <property type="project" value="TreeGrafter"/>
</dbReference>
<keyword evidence="4 9" id="KW-0479">Metal-binding</keyword>
<reference evidence="11 12" key="1">
    <citation type="submission" date="2020-08" db="EMBL/GenBank/DDBJ databases">
        <title>Complete genome sequence of Entomobacter blattae G55GP.</title>
        <authorList>
            <person name="Poehlein A."/>
            <person name="Guzman J."/>
            <person name="Daniel R."/>
            <person name="Vilcinskas A."/>
        </authorList>
    </citation>
    <scope>NUCLEOTIDE SEQUENCE [LARGE SCALE GENOMIC DNA]</scope>
    <source>
        <strain evidence="11 12">G55GP</strain>
    </source>
</reference>
<dbReference type="RefSeq" id="WP_203412987.1">
    <property type="nucleotide sequence ID" value="NZ_CP060244.1"/>
</dbReference>
<dbReference type="AlphaFoldDB" id="A0A7H1NSJ3"/>
<sequence>MDAILVLNSGSSSMKFSLFEIEDEHTSKQLACGLLEGIGTEPYFKAVNAEGKLLVEKSWGKASVGTHQEREHLVSYIDEWLENFLGEKTLRAVGHRVVHGGAKYIQPTIITDEVLLELERLTPFVPLHQPGSLAPIYTLRKKRKDLLQIACFDTSFHHTMPDVAKRLAIPRRYFDSDIRRYGFHGLSYQYIADQLKHISPKLAKGRVVVAHLGNGASLCAIKEGIGIETTMSFTALDGLVMGTRCGRIDPGVLLYMMREQNLNADQISDLLYRQSGLLGVSGISNDMRELRQFQRENNDSLPAKEALDLFSYRIVCEIGSLVAALGGLDGIVFTAGIGENDAELRERVCHSLAWLGIELDVAANNSGKPEVISTKNSQIEVRVIRTNEEQVMLKEIIGVINGVVAQPVLN</sequence>
<feature type="site" description="Transition state stabilizer" evidence="9">
    <location>
        <position position="244"/>
    </location>
</feature>
<keyword evidence="6 9" id="KW-0418">Kinase</keyword>
<feature type="site" description="Transition state stabilizer" evidence="9">
    <location>
        <position position="184"/>
    </location>
</feature>
<evidence type="ECO:0000313" key="12">
    <source>
        <dbReference type="Proteomes" id="UP000516349"/>
    </source>
</evidence>
<feature type="binding site" evidence="9">
    <location>
        <begin position="336"/>
        <end position="340"/>
    </location>
    <ligand>
        <name>ATP</name>
        <dbReference type="ChEBI" id="CHEBI:30616"/>
    </ligand>
</feature>
<comment type="cofactor">
    <cofactor evidence="9">
        <name>Mg(2+)</name>
        <dbReference type="ChEBI" id="CHEBI:18420"/>
    </cofactor>
    <cofactor evidence="9">
        <name>Mn(2+)</name>
        <dbReference type="ChEBI" id="CHEBI:29035"/>
    </cofactor>
    <text evidence="9">Mg(2+). Can also accept Mn(2+).</text>
</comment>
<comment type="pathway">
    <text evidence="9">Metabolic intermediate biosynthesis; acetyl-CoA biosynthesis; acetyl-CoA from acetate: step 1/2.</text>
</comment>
<keyword evidence="3 9" id="KW-0808">Transferase</keyword>
<dbReference type="PANTHER" id="PTHR21060">
    <property type="entry name" value="ACETATE KINASE"/>
    <property type="match status" value="1"/>
</dbReference>
<dbReference type="KEGG" id="ebla:JGUZn3_15300"/>
<name>A0A7H1NSJ3_9PROT</name>
<evidence type="ECO:0000256" key="9">
    <source>
        <dbReference type="HAMAP-Rule" id="MF_00020"/>
    </source>
</evidence>
<evidence type="ECO:0000256" key="6">
    <source>
        <dbReference type="ARBA" id="ARBA00022777"/>
    </source>
</evidence>
<dbReference type="InterPro" id="IPR043129">
    <property type="entry name" value="ATPase_NBD"/>
</dbReference>
<dbReference type="NCBIfam" id="TIGR00016">
    <property type="entry name" value="ackA"/>
    <property type="match status" value="1"/>
</dbReference>
<comment type="subcellular location">
    <subcellularLocation>
        <location evidence="9">Cytoplasm</location>
    </subcellularLocation>
</comment>
<feature type="binding site" evidence="9">
    <location>
        <position position="15"/>
    </location>
    <ligand>
        <name>ATP</name>
        <dbReference type="ChEBI" id="CHEBI:30616"/>
    </ligand>
</feature>